<dbReference type="EMBL" id="JAFNEN010000285">
    <property type="protein sequence ID" value="KAG8186915.1"/>
    <property type="molecule type" value="Genomic_DNA"/>
</dbReference>
<feature type="compositionally biased region" description="Basic and acidic residues" evidence="1">
    <location>
        <begin position="271"/>
        <end position="289"/>
    </location>
</feature>
<evidence type="ECO:0000259" key="2">
    <source>
        <dbReference type="Pfam" id="PF04824"/>
    </source>
</evidence>
<accession>A0AAV6UR23</accession>
<feature type="compositionally biased region" description="Acidic residues" evidence="1">
    <location>
        <begin position="260"/>
        <end position="270"/>
    </location>
</feature>
<dbReference type="PANTHER" id="PTHR12585:SF69">
    <property type="entry name" value="FI11703P"/>
    <property type="match status" value="1"/>
</dbReference>
<feature type="region of interest" description="Disordered" evidence="1">
    <location>
        <begin position="1"/>
        <end position="140"/>
    </location>
</feature>
<gene>
    <name evidence="3" type="ORF">JTE90_022882</name>
</gene>
<feature type="compositionally biased region" description="Basic and acidic residues" evidence="1">
    <location>
        <begin position="103"/>
        <end position="112"/>
    </location>
</feature>
<dbReference type="GO" id="GO:0008278">
    <property type="term" value="C:cohesin complex"/>
    <property type="evidence" value="ECO:0007669"/>
    <property type="project" value="InterPro"/>
</dbReference>
<feature type="domain" description="Rad21/Rec8-like protein C-terminal eukaryotic" evidence="2">
    <location>
        <begin position="565"/>
        <end position="615"/>
    </location>
</feature>
<dbReference type="InterPro" id="IPR039781">
    <property type="entry name" value="Rad21/Rec8-like"/>
</dbReference>
<dbReference type="GO" id="GO:0003682">
    <property type="term" value="F:chromatin binding"/>
    <property type="evidence" value="ECO:0007669"/>
    <property type="project" value="TreeGrafter"/>
</dbReference>
<feature type="region of interest" description="Disordered" evidence="1">
    <location>
        <begin position="392"/>
        <end position="421"/>
    </location>
</feature>
<evidence type="ECO:0000256" key="1">
    <source>
        <dbReference type="SAM" id="MobiDB-lite"/>
    </source>
</evidence>
<name>A0AAV6UR23_9ARAC</name>
<feature type="region of interest" description="Disordered" evidence="1">
    <location>
        <begin position="258"/>
        <end position="289"/>
    </location>
</feature>
<dbReference type="Pfam" id="PF04824">
    <property type="entry name" value="Rad21_Rec8"/>
    <property type="match status" value="1"/>
</dbReference>
<keyword evidence="4" id="KW-1185">Reference proteome</keyword>
<evidence type="ECO:0000313" key="3">
    <source>
        <dbReference type="EMBL" id="KAG8186915.1"/>
    </source>
</evidence>
<comment type="caution">
    <text evidence="3">The sequence shown here is derived from an EMBL/GenBank/DDBJ whole genome shotgun (WGS) entry which is preliminary data.</text>
</comment>
<dbReference type="PANTHER" id="PTHR12585">
    <property type="entry name" value="SCC1 / RAD21 FAMILY MEMBER"/>
    <property type="match status" value="1"/>
</dbReference>
<sequence>MCADGGTGVLFEPGGLFDDAPLGVEPDNQAAEPAPVDAHQIQEKPIEPHAAEEDSDDDMYDMGPGCSMGAPSPPSSPESPAVPQNEETPLDIARPGPSSEQPEDYHRLDHSPSDPVSDTPLDMAPPPIPEEMPPPAPVQPMAALDHTTLINNDAESFALAPLDAMIVHGSERPLKAKRKRKLVVDEVKSISGEEMKSQLSDTTDIVATLDLAPPTKRLMHWKETGGVEKLFSLPGHRILSKTLTRSYLRHLTTRSVENEGYGEEEVEDPRDDMSMSKKWKPNDESHPHDDLTHLDSFKLDPSSFTPSLPHHVSIDSVNPSLPHHSFTHHVSIESVNTSHPSMDSSFNELNHIVINDANSIPSSEAWHSITPSIQSSVEPLHHMQQQMMPPPEFMHHHEPAPLLPPAEHQTPRPINGQDDEATQPLMDQQYPQEPIQMIQQQQQPQPIELPVEPPMAQSQNGMEPPPEQEVPTNIFDSLIGDMPQHMVQQQPQTSNTLNDAEMDMIRNNEFVPSDDDDFDAPASVGPIMPEEQMADETYEQFEERILTKRTTHLLHVINDALDTSGSVSFQHMVRNNKRKQVAQKFYTFLVLKKQQAVELEQNPSYGDLIITKGPKYDTVYNSN</sequence>
<dbReference type="InterPro" id="IPR049589">
    <property type="entry name" value="NXP1_M-like"/>
</dbReference>
<dbReference type="Proteomes" id="UP000827092">
    <property type="component" value="Unassembled WGS sequence"/>
</dbReference>
<dbReference type="SUPFAM" id="SSF46785">
    <property type="entry name" value="Winged helix' DNA-binding domain"/>
    <property type="match status" value="1"/>
</dbReference>
<reference evidence="3 4" key="1">
    <citation type="journal article" date="2022" name="Nat. Ecol. Evol.">
        <title>A masculinizing supergene underlies an exaggerated male reproductive morph in a spider.</title>
        <authorList>
            <person name="Hendrickx F."/>
            <person name="De Corte Z."/>
            <person name="Sonet G."/>
            <person name="Van Belleghem S.M."/>
            <person name="Kostlbacher S."/>
            <person name="Vangestel C."/>
        </authorList>
    </citation>
    <scope>NUCLEOTIDE SEQUENCE [LARGE SCALE GENOMIC DNA]</scope>
    <source>
        <strain evidence="3">W744_W776</strain>
    </source>
</reference>
<dbReference type="InterPro" id="IPR036390">
    <property type="entry name" value="WH_DNA-bd_sf"/>
</dbReference>
<dbReference type="GO" id="GO:1990414">
    <property type="term" value="P:replication-born double-strand break repair via sister chromatid exchange"/>
    <property type="evidence" value="ECO:0007669"/>
    <property type="project" value="TreeGrafter"/>
</dbReference>
<dbReference type="AlphaFoldDB" id="A0AAV6UR23"/>
<dbReference type="GO" id="GO:0007062">
    <property type="term" value="P:sister chromatid cohesion"/>
    <property type="evidence" value="ECO:0007669"/>
    <property type="project" value="InterPro"/>
</dbReference>
<protein>
    <recommendedName>
        <fullName evidence="2">Rad21/Rec8-like protein C-terminal eukaryotic domain-containing protein</fullName>
    </recommendedName>
</protein>
<proteinExistence type="predicted"/>
<feature type="compositionally biased region" description="Basic and acidic residues" evidence="1">
    <location>
        <begin position="40"/>
        <end position="52"/>
    </location>
</feature>
<dbReference type="CDD" id="cd21792">
    <property type="entry name" value="Rad21_Rec8_M_NXP1-like"/>
    <property type="match status" value="1"/>
</dbReference>
<feature type="compositionally biased region" description="Pro residues" evidence="1">
    <location>
        <begin position="123"/>
        <end position="138"/>
    </location>
</feature>
<organism evidence="3 4">
    <name type="scientific">Oedothorax gibbosus</name>
    <dbReference type="NCBI Taxonomy" id="931172"/>
    <lineage>
        <taxon>Eukaryota</taxon>
        <taxon>Metazoa</taxon>
        <taxon>Ecdysozoa</taxon>
        <taxon>Arthropoda</taxon>
        <taxon>Chelicerata</taxon>
        <taxon>Arachnida</taxon>
        <taxon>Araneae</taxon>
        <taxon>Araneomorphae</taxon>
        <taxon>Entelegynae</taxon>
        <taxon>Araneoidea</taxon>
        <taxon>Linyphiidae</taxon>
        <taxon>Erigoninae</taxon>
        <taxon>Oedothorax</taxon>
    </lineage>
</organism>
<dbReference type="InterPro" id="IPR006909">
    <property type="entry name" value="Rad21/Rec8_C_eu"/>
</dbReference>
<dbReference type="Gene3D" id="1.10.10.580">
    <property type="entry name" value="Structural maintenance of chromosome 1. Chain E"/>
    <property type="match status" value="1"/>
</dbReference>
<dbReference type="InterPro" id="IPR023093">
    <property type="entry name" value="ScpA-like_C"/>
</dbReference>
<evidence type="ECO:0000313" key="4">
    <source>
        <dbReference type="Proteomes" id="UP000827092"/>
    </source>
</evidence>